<dbReference type="Pfam" id="PF07583">
    <property type="entry name" value="PSCyt2"/>
    <property type="match status" value="1"/>
</dbReference>
<organism evidence="5 6">
    <name type="scientific">Persicirhabdus sediminis</name>
    <dbReference type="NCBI Taxonomy" id="454144"/>
    <lineage>
        <taxon>Bacteria</taxon>
        <taxon>Pseudomonadati</taxon>
        <taxon>Verrucomicrobiota</taxon>
        <taxon>Verrucomicrobiia</taxon>
        <taxon>Verrucomicrobiales</taxon>
        <taxon>Verrucomicrobiaceae</taxon>
        <taxon>Persicirhabdus</taxon>
    </lineage>
</organism>
<dbReference type="Proteomes" id="UP000624703">
    <property type="component" value="Unassembled WGS sequence"/>
</dbReference>
<name>A0A8J7MBW3_9BACT</name>
<evidence type="ECO:0000256" key="2">
    <source>
        <dbReference type="SAM" id="MobiDB-lite"/>
    </source>
</evidence>
<comment type="caution">
    <text evidence="5">The sequence shown here is derived from an EMBL/GenBank/DDBJ whole genome shotgun (WGS) entry which is preliminary data.</text>
</comment>
<dbReference type="PANTHER" id="PTHR35889">
    <property type="entry name" value="CYCLOINULO-OLIGOSACCHARIDE FRUCTANOTRANSFERASE-RELATED"/>
    <property type="match status" value="1"/>
</dbReference>
<dbReference type="InterPro" id="IPR022655">
    <property type="entry name" value="DUF1553"/>
</dbReference>
<keyword evidence="1" id="KW-0175">Coiled coil</keyword>
<evidence type="ECO:0000259" key="4">
    <source>
        <dbReference type="Pfam" id="PF07587"/>
    </source>
</evidence>
<feature type="coiled-coil region" evidence="1">
    <location>
        <begin position="475"/>
        <end position="539"/>
    </location>
</feature>
<feature type="domain" description="DUF1553" evidence="4">
    <location>
        <begin position="324"/>
        <end position="653"/>
    </location>
</feature>
<dbReference type="RefSeq" id="WP_200309671.1">
    <property type="nucleotide sequence ID" value="NZ_JAENIM010000008.1"/>
</dbReference>
<accession>A0A8J7MBW3</accession>
<dbReference type="Pfam" id="PF07587">
    <property type="entry name" value="PSD1"/>
    <property type="match status" value="1"/>
</dbReference>
<dbReference type="InterPro" id="IPR011444">
    <property type="entry name" value="DUF1549"/>
</dbReference>
<sequence length="683" mass="77300">MDTLKFTQQALALSLIFIQPLQLHAEMANSKVTEHVLNLDLLMEKANQRDQVTANALIDDATFLRRAYINIIGRIPTHQEAKQFLTDPDVDKRVSLVNQLVGSAGMNSHLFNMWADLLRVKTNPGGGQSSGLAWNLWLRDAVENNMPYDEMVREMLKASGHAAENAAVGYYLRDRNMLLDNMSNTVQIFLGNRIGCAQCHDHPFENMTQKEYFQMAAFAAGTEYRSEKAKDQVAAMVKSQRPNVGNAPKASKGQNSNGARGSKVLYKNFSSLFKDVQKDAIYENPSKALKLPADYKYNDGEPGEKVTPAVLFGNNPADFQPEHRRAVFADWLSARDNPYFTTVYVNRLWSHVFGRGIVEPLDDWTETTKISHPEVLNYLAELAKSSNYDTREILRVLYHTQLFQRHANGDEPPMGQAFHWAGPPLRRLSAEELRDSLVTLNAGNVDNVRNQKMLQKWQTNQQTALQLLHGQPDELVKIDAAYDKSEEEKRAVQRETRALQLEAQDARKAGDMKKASLLMQQVAAKRKAYKRKLKEQSEESMASSVSMMGMTYQGKPEKAAFMRSSELPTPHHPGEFLRNFGASDRMTPDAGHTQASIPQSLTLMNGSEIRNFARNSKNFTHELNQQESPADQLDMLFLSIYAAYPSESERLDFSPYLQNPKNSKQRESLVRAMLTSKRFLFVQ</sequence>
<dbReference type="PANTHER" id="PTHR35889:SF3">
    <property type="entry name" value="F-BOX DOMAIN-CONTAINING PROTEIN"/>
    <property type="match status" value="1"/>
</dbReference>
<keyword evidence="6" id="KW-1185">Reference proteome</keyword>
<evidence type="ECO:0000313" key="6">
    <source>
        <dbReference type="Proteomes" id="UP000624703"/>
    </source>
</evidence>
<evidence type="ECO:0000259" key="3">
    <source>
        <dbReference type="Pfam" id="PF07583"/>
    </source>
</evidence>
<evidence type="ECO:0000256" key="1">
    <source>
        <dbReference type="SAM" id="Coils"/>
    </source>
</evidence>
<proteinExistence type="predicted"/>
<gene>
    <name evidence="5" type="ORF">JIN82_00610</name>
</gene>
<protein>
    <submittedName>
        <fullName evidence="5">DUF1549 domain-containing protein</fullName>
    </submittedName>
</protein>
<evidence type="ECO:0000313" key="5">
    <source>
        <dbReference type="EMBL" id="MBK1789646.1"/>
    </source>
</evidence>
<dbReference type="AlphaFoldDB" id="A0A8J7MBW3"/>
<feature type="domain" description="DUF1549" evidence="3">
    <location>
        <begin position="40"/>
        <end position="222"/>
    </location>
</feature>
<dbReference type="EMBL" id="JAENIM010000008">
    <property type="protein sequence ID" value="MBK1789646.1"/>
    <property type="molecule type" value="Genomic_DNA"/>
</dbReference>
<feature type="region of interest" description="Disordered" evidence="2">
    <location>
        <begin position="239"/>
        <end position="261"/>
    </location>
</feature>
<reference evidence="5" key="1">
    <citation type="submission" date="2021-01" db="EMBL/GenBank/DDBJ databases">
        <title>Modified the classification status of verrucomicrobia.</title>
        <authorList>
            <person name="Feng X."/>
        </authorList>
    </citation>
    <scope>NUCLEOTIDE SEQUENCE</scope>
    <source>
        <strain evidence="5">_KCTC 22039</strain>
    </source>
</reference>